<accession>A0ABD3RXU0</accession>
<gene>
    <name evidence="3" type="ORF">ACHAXA_002936</name>
</gene>
<keyword evidence="2" id="KW-1133">Transmembrane helix</keyword>
<feature type="compositionally biased region" description="Polar residues" evidence="1">
    <location>
        <begin position="152"/>
        <end position="162"/>
    </location>
</feature>
<feature type="compositionally biased region" description="Basic residues" evidence="1">
    <location>
        <begin position="163"/>
        <end position="174"/>
    </location>
</feature>
<evidence type="ECO:0000313" key="4">
    <source>
        <dbReference type="Proteomes" id="UP001530377"/>
    </source>
</evidence>
<proteinExistence type="predicted"/>
<feature type="transmembrane region" description="Helical" evidence="2">
    <location>
        <begin position="39"/>
        <end position="59"/>
    </location>
</feature>
<keyword evidence="4" id="KW-1185">Reference proteome</keyword>
<sequence length="2071" mass="230138">MEDQTFLDDEQPSTFCIAIGRSNCLTLFKVLNTLLLSDVVHADIYLLVAGILLAILALAQKFNVFTRPPPVPTKQLPPRPLLQVLFKPDGDVIGTAATTNDRTALTGNAIDGSSFLEEDGISLFTDDEASTPLGGSLLTHGTNVGGLRNGNMGKSSLPPKQQSSRRKAAHRQRQSNRNDILHSLPDSFAPLLSSSEMEMVTTGITADLIHAVQIQAQVRLRQGRHIIPLDKDERRPQFWFDSKDCNDIMAHGNADEASTTKGCKVSASVTIGSERFSLDEDLDTTRRTLSRSRPMVKGADLIFDPPLRLGNVAPTLLHFPNLFEDRALPKLRRMQVVGFIIEYLASMWYLLEKLLWVIESRCQVHLGRVKLTPLFRGTVGVDGTYQWRLSLSFTGHVLLFNWIPIPFISFQLPTFIIPQPHALLEFLMTTQPLASARLRRENISDEKIAVAVLNAVDSWSTTVKAVVTPPAVEVDLTMAGGLTLSFEMMHGREVASLRRESTTPPAVVGIPRVASDESLTTWVTNQQNAPTDSVQLRHKSISVTQSGRVQEKMIDSNSLTPWYLETSIDGSVSNDKIVLNFSRCLGRHEDEYAAIPSRSMFTLSGSVVMCRANESATLSDRRPAPSPGRHKRSLSQTVEIASPPIHALLLFPDTYLPNSNRSSKHLVEYDYAFDIGEETNIDAISLSYGASHPMLKGGTIVSCILESIYAYGSIFAREGSVADPSEKLKKRNILRHLPAVDFTAGIQNTYLPKHSVNYLDDGNTRSIPEMDGGRVMFRVLGGLDASTTSRNPIKSSVIEGIKFIADFGVSSFSSTSETKVNEFPELEIFEGSKLCSFILGTFDGCVTCHLRPQPLSNALMSSSSGPNIFNPLEAYELDFSGSSVALRLKEASFNLDHRRVIVPTESTFAVKVQHSVVNMMFEGTTQCELAWDFQGSSPILQTTKPGQTPAQSSHEDRQQSFLLIKALCQGRLNLDVSSVGGISFRQASTTREDKRGLYDWKFFNAIVSPDDDSPARILDVLHDKKTMHQLLEVIKLINADIERALRYVLTKVWRAREIIDKEGISDPGQVIPGYKMARLLSLFLRDDDSQVNEILPIIRRVVAGNGLDVVKVKELLRKHVEAYDDWAAEIDRSVKWAAVLLGPMSSVQQPIEEMEVPPLSECLDPSCYEGIPSAKELYQTLQDKPQLPLDQSFSNLVSRVAPYMTLPQCQYVLHLRPSSHWQPFDLKRLRYVYSIKKKVHEISESYGGLSFMPQSFFVSVFLGEATRSSLRAAIINQEDDIKDTNLDAANIERRTALSTLRERKFGESLRVHDDDIEKFIMSPAGRVASMSNFPSTHNRTDRQLTPLPSSSRVEDLLGDSLLGPQDVAVLLQAGLTSAMKGSTVVQLNQRMLLDLMASQPKSFAIAVLAELGNDGPRALASALMALCDLDQGSFKAKHCINMHNLLESWLPGGLKIPRREDYLAGGRWARQSFYDAMYSVAVSILDLSEAYTGLKLRIQQVRHNKERDPLPVPMELATEIQPSSKLASAIESAISKISLADDLGQKIMNDLRKNKKTCRECPEAVAAYNEAFSACSQVLSIDKQAFHAKWFKAFYRRNYDALMVKSVFDNVMDDVDNVRVWMEALRRGSTGVDPTDSESLNRSPLSGHLFDAFDSAMSAVMTPIPPPRKDLGSTIAKPFFTCPERQAEQDLIDGIIEALFYDEREREVIKLDPLVRLLISNKPGFYNFTIISAMGVITEGKKGLELQKAIERLEKVRGVKTIRADTGTARSIDYNAAKIEEAVEIATKLKRPYGLVGYSQGCANELNFESRMISGTPDQQSLITSPECGLLCRQLLFSAANGSMHGPAAEAKVHQLITMCEDFFKYQQGFFSRAFISSTLEVINGVLDSSAFQKFMGGAKRYGCASCIIFPCAQSYFGLLLMKAFWREAQHCPHIPTCVLRGVLEEHTTPESLEMVCNMLTKQSGSALHDSQVHVYDAVGHPVYVRNRNGRILKNTDMGGAIQRTHHWSPLSDEVEYVRTTRDVQNACFDCAQDRHIFPWCDVNARFGIIRYAVTEGKSHVEESNSIVPEV</sequence>
<organism evidence="3 4">
    <name type="scientific">Cyclostephanos tholiformis</name>
    <dbReference type="NCBI Taxonomy" id="382380"/>
    <lineage>
        <taxon>Eukaryota</taxon>
        <taxon>Sar</taxon>
        <taxon>Stramenopiles</taxon>
        <taxon>Ochrophyta</taxon>
        <taxon>Bacillariophyta</taxon>
        <taxon>Coscinodiscophyceae</taxon>
        <taxon>Thalassiosirophycidae</taxon>
        <taxon>Stephanodiscales</taxon>
        <taxon>Stephanodiscaceae</taxon>
        <taxon>Cyclostephanos</taxon>
    </lineage>
</organism>
<name>A0ABD3RXU0_9STRA</name>
<evidence type="ECO:0000256" key="2">
    <source>
        <dbReference type="SAM" id="Phobius"/>
    </source>
</evidence>
<feature type="region of interest" description="Disordered" evidence="1">
    <location>
        <begin position="615"/>
        <end position="635"/>
    </location>
</feature>
<keyword evidence="2" id="KW-0812">Transmembrane</keyword>
<protein>
    <submittedName>
        <fullName evidence="3">Uncharacterized protein</fullName>
    </submittedName>
</protein>
<evidence type="ECO:0000256" key="1">
    <source>
        <dbReference type="SAM" id="MobiDB-lite"/>
    </source>
</evidence>
<comment type="caution">
    <text evidence="3">The sequence shown here is derived from an EMBL/GenBank/DDBJ whole genome shotgun (WGS) entry which is preliminary data.</text>
</comment>
<feature type="transmembrane region" description="Helical" evidence="2">
    <location>
        <begin position="336"/>
        <end position="358"/>
    </location>
</feature>
<feature type="region of interest" description="Disordered" evidence="1">
    <location>
        <begin position="134"/>
        <end position="182"/>
    </location>
</feature>
<dbReference type="Proteomes" id="UP001530377">
    <property type="component" value="Unassembled WGS sequence"/>
</dbReference>
<reference evidence="3 4" key="1">
    <citation type="submission" date="2024-10" db="EMBL/GenBank/DDBJ databases">
        <title>Updated reference genomes for cyclostephanoid diatoms.</title>
        <authorList>
            <person name="Roberts W.R."/>
            <person name="Alverson A.J."/>
        </authorList>
    </citation>
    <scope>NUCLEOTIDE SEQUENCE [LARGE SCALE GENOMIC DNA]</scope>
    <source>
        <strain evidence="3 4">AJA228-03</strain>
    </source>
</reference>
<evidence type="ECO:0000313" key="3">
    <source>
        <dbReference type="EMBL" id="KAL3817024.1"/>
    </source>
</evidence>
<keyword evidence="2" id="KW-0472">Membrane</keyword>
<dbReference type="EMBL" id="JALLPB020000121">
    <property type="protein sequence ID" value="KAL3817024.1"/>
    <property type="molecule type" value="Genomic_DNA"/>
</dbReference>